<evidence type="ECO:0000259" key="4">
    <source>
        <dbReference type="PROSITE" id="PS01124"/>
    </source>
</evidence>
<dbReference type="PROSITE" id="PS00041">
    <property type="entry name" value="HTH_ARAC_FAMILY_1"/>
    <property type="match status" value="1"/>
</dbReference>
<dbReference type="InterPro" id="IPR050959">
    <property type="entry name" value="MarA-like"/>
</dbReference>
<evidence type="ECO:0000256" key="2">
    <source>
        <dbReference type="ARBA" id="ARBA00023125"/>
    </source>
</evidence>
<dbReference type="SUPFAM" id="SSF55136">
    <property type="entry name" value="Probable bacterial effector-binding domain"/>
    <property type="match status" value="1"/>
</dbReference>
<dbReference type="InterPro" id="IPR011256">
    <property type="entry name" value="Reg_factor_effector_dom_sf"/>
</dbReference>
<keyword evidence="2" id="KW-0238">DNA-binding</keyword>
<dbReference type="Pfam" id="PF14526">
    <property type="entry name" value="Cass2"/>
    <property type="match status" value="1"/>
</dbReference>
<evidence type="ECO:0000256" key="3">
    <source>
        <dbReference type="ARBA" id="ARBA00023163"/>
    </source>
</evidence>
<reference evidence="5 6" key="1">
    <citation type="journal article" date="2015" name="Infect. Genet. Evol.">
        <title>Genomic sequences of six botulinum neurotoxin-producing strains representing three clostridial species illustrate the mobility and diversity of botulinum neurotoxin genes.</title>
        <authorList>
            <person name="Smith T.J."/>
            <person name="Hill K.K."/>
            <person name="Xie G."/>
            <person name="Foley B.T."/>
            <person name="Williamson C.H."/>
            <person name="Foster J.T."/>
            <person name="Johnson S.L."/>
            <person name="Chertkov O."/>
            <person name="Teshima H."/>
            <person name="Gibbons H.S."/>
            <person name="Johnsky L.A."/>
            <person name="Karavis M.A."/>
            <person name="Smith L.A."/>
        </authorList>
    </citation>
    <scope>NUCLEOTIDE SEQUENCE [LARGE SCALE GENOMIC DNA]</scope>
    <source>
        <strain evidence="5 6">CDC 2741</strain>
    </source>
</reference>
<dbReference type="InterPro" id="IPR018062">
    <property type="entry name" value="HTH_AraC-typ_CS"/>
</dbReference>
<dbReference type="STRING" id="29341.RSJ17_07020"/>
<gene>
    <name evidence="5" type="ORF">U732_843</name>
</gene>
<dbReference type="GO" id="GO:0003700">
    <property type="term" value="F:DNA-binding transcription factor activity"/>
    <property type="evidence" value="ECO:0007669"/>
    <property type="project" value="InterPro"/>
</dbReference>
<dbReference type="PANTHER" id="PTHR47504:SF5">
    <property type="entry name" value="RIGHT ORIGIN-BINDING PROTEIN"/>
    <property type="match status" value="1"/>
</dbReference>
<accession>A0A0C1QU58</accession>
<dbReference type="Pfam" id="PF12833">
    <property type="entry name" value="HTH_18"/>
    <property type="match status" value="1"/>
</dbReference>
<feature type="domain" description="HTH araC/xylS-type" evidence="4">
    <location>
        <begin position="8"/>
        <end position="105"/>
    </location>
</feature>
<dbReference type="InterPro" id="IPR020449">
    <property type="entry name" value="Tscrpt_reg_AraC-type_HTH"/>
</dbReference>
<dbReference type="InterPro" id="IPR010499">
    <property type="entry name" value="AraC_E-bd"/>
</dbReference>
<dbReference type="PANTHER" id="PTHR47504">
    <property type="entry name" value="RIGHT ORIGIN-BINDING PROTEIN"/>
    <property type="match status" value="1"/>
</dbReference>
<dbReference type="GO" id="GO:0043565">
    <property type="term" value="F:sequence-specific DNA binding"/>
    <property type="evidence" value="ECO:0007669"/>
    <property type="project" value="InterPro"/>
</dbReference>
<keyword evidence="6" id="KW-1185">Reference proteome</keyword>
<dbReference type="SMART" id="SM00342">
    <property type="entry name" value="HTH_ARAC"/>
    <property type="match status" value="1"/>
</dbReference>
<dbReference type="Proteomes" id="UP000031366">
    <property type="component" value="Unassembled WGS sequence"/>
</dbReference>
<evidence type="ECO:0000313" key="5">
    <source>
        <dbReference type="EMBL" id="KIE44522.1"/>
    </source>
</evidence>
<proteinExistence type="predicted"/>
<dbReference type="Gene3D" id="3.20.80.10">
    <property type="entry name" value="Regulatory factor, effector binding domain"/>
    <property type="match status" value="1"/>
</dbReference>
<dbReference type="SUPFAM" id="SSF46689">
    <property type="entry name" value="Homeodomain-like"/>
    <property type="match status" value="2"/>
</dbReference>
<keyword evidence="1" id="KW-0805">Transcription regulation</keyword>
<dbReference type="PROSITE" id="PS01124">
    <property type="entry name" value="HTH_ARAC_FAMILY_2"/>
    <property type="match status" value="1"/>
</dbReference>
<evidence type="ECO:0000256" key="1">
    <source>
        <dbReference type="ARBA" id="ARBA00023015"/>
    </source>
</evidence>
<dbReference type="OrthoDB" id="45544at2"/>
<organism evidence="5 6">
    <name type="scientific">Clostridium argentinense CDC 2741</name>
    <dbReference type="NCBI Taxonomy" id="1418104"/>
    <lineage>
        <taxon>Bacteria</taxon>
        <taxon>Bacillati</taxon>
        <taxon>Bacillota</taxon>
        <taxon>Clostridia</taxon>
        <taxon>Eubacteriales</taxon>
        <taxon>Clostridiaceae</taxon>
        <taxon>Clostridium</taxon>
    </lineage>
</organism>
<sequence>MDYRACIQQSIDYIEIHLKEDITVEKLAALAGFSSYHYYRVFQFYVGLPVMKYIRKRRIAYAATELLDGRKILDIALDYGFDTHAGFTKAFRKSYGVSPEQYRIHATKRIPEKVDLMKLAKYKIIGGIIMQPKFIVKPAFKLAGYELKTTSNDGKNNTEIPKFWDRYFEENWAKTLHEKITPVNHAELGVCLQPDMKTGNFSYIIGVEVRNFDNIPEGLFKGEINEATYAVFTTPPSDRKDNGFTNTIQGTWNYIWNEWFPESGYEYAPDGVDFELYDERCYGYEGIVMDIYIPVVKKD</sequence>
<dbReference type="PRINTS" id="PR00032">
    <property type="entry name" value="HTHARAC"/>
</dbReference>
<comment type="caution">
    <text evidence="5">The sequence shown here is derived from an EMBL/GenBank/DDBJ whole genome shotgun (WGS) entry which is preliminary data.</text>
</comment>
<keyword evidence="3" id="KW-0804">Transcription</keyword>
<dbReference type="InterPro" id="IPR018060">
    <property type="entry name" value="HTH_AraC"/>
</dbReference>
<dbReference type="EMBL" id="AYSO01000020">
    <property type="protein sequence ID" value="KIE44522.1"/>
    <property type="molecule type" value="Genomic_DNA"/>
</dbReference>
<dbReference type="RefSeq" id="WP_039636959.1">
    <property type="nucleotide sequence ID" value="NZ_AYSO01000020.1"/>
</dbReference>
<dbReference type="SMART" id="SM00871">
    <property type="entry name" value="AraC_E_bind"/>
    <property type="match status" value="1"/>
</dbReference>
<name>A0A0C1QU58_9CLOT</name>
<dbReference type="AlphaFoldDB" id="A0A0C1QU58"/>
<evidence type="ECO:0000313" key="6">
    <source>
        <dbReference type="Proteomes" id="UP000031366"/>
    </source>
</evidence>
<dbReference type="InterPro" id="IPR009057">
    <property type="entry name" value="Homeodomain-like_sf"/>
</dbReference>
<protein>
    <submittedName>
        <fullName evidence="5">Helix-turn-helix domain protein</fullName>
    </submittedName>
</protein>
<dbReference type="Gene3D" id="1.10.10.60">
    <property type="entry name" value="Homeodomain-like"/>
    <property type="match status" value="2"/>
</dbReference>
<dbReference type="InterPro" id="IPR029441">
    <property type="entry name" value="Cass2"/>
</dbReference>